<protein>
    <submittedName>
        <fullName evidence="1">Uncharacterized protein</fullName>
    </submittedName>
</protein>
<gene>
    <name evidence="1" type="ORF">FNK824_LOCUS24431</name>
</gene>
<sequence length="144" mass="16975">MNLLNIAKHLLHLTQTEFGSGNSATTTDESFAAEQLFKVLKRNGKYYRMDRPTSECQIGNYFPLFEKFKSMTYIRRFRKYIENNGTGLGKLKDIKEFIFNEFYVKRTIEKEAVHDADLELYAIQKARELNWDTFKASKSFINTF</sequence>
<dbReference type="Proteomes" id="UP000663874">
    <property type="component" value="Unassembled WGS sequence"/>
</dbReference>
<organism evidence="1 2">
    <name type="scientific">Rotaria sordida</name>
    <dbReference type="NCBI Taxonomy" id="392033"/>
    <lineage>
        <taxon>Eukaryota</taxon>
        <taxon>Metazoa</taxon>
        <taxon>Spiralia</taxon>
        <taxon>Gnathifera</taxon>
        <taxon>Rotifera</taxon>
        <taxon>Eurotatoria</taxon>
        <taxon>Bdelloidea</taxon>
        <taxon>Philodinida</taxon>
        <taxon>Philodinidae</taxon>
        <taxon>Rotaria</taxon>
    </lineage>
</organism>
<accession>A0A819M2S7</accession>
<dbReference type="EMBL" id="CAJOBE010005436">
    <property type="protein sequence ID" value="CAF3972842.1"/>
    <property type="molecule type" value="Genomic_DNA"/>
</dbReference>
<dbReference type="AlphaFoldDB" id="A0A819M2S7"/>
<reference evidence="1" key="1">
    <citation type="submission" date="2021-02" db="EMBL/GenBank/DDBJ databases">
        <authorList>
            <person name="Nowell W R."/>
        </authorList>
    </citation>
    <scope>NUCLEOTIDE SEQUENCE</scope>
</reference>
<name>A0A819M2S7_9BILA</name>
<comment type="caution">
    <text evidence="1">The sequence shown here is derived from an EMBL/GenBank/DDBJ whole genome shotgun (WGS) entry which is preliminary data.</text>
</comment>
<proteinExistence type="predicted"/>
<evidence type="ECO:0000313" key="1">
    <source>
        <dbReference type="EMBL" id="CAF3972842.1"/>
    </source>
</evidence>
<evidence type="ECO:0000313" key="2">
    <source>
        <dbReference type="Proteomes" id="UP000663874"/>
    </source>
</evidence>